<evidence type="ECO:0000313" key="1">
    <source>
        <dbReference type="EMBL" id="AAR33387.1"/>
    </source>
</evidence>
<name>Q74H41_GEOSL</name>
<dbReference type="RefSeq" id="WP_010940730.1">
    <property type="nucleotide sequence ID" value="NC_002939.5"/>
</dbReference>
<dbReference type="EnsemblBacteria" id="AAR33387">
    <property type="protein sequence ID" value="AAR33387"/>
    <property type="gene ID" value="GSU0052"/>
</dbReference>
<keyword evidence="2" id="KW-1185">Reference proteome</keyword>
<dbReference type="AlphaFoldDB" id="Q74H41"/>
<dbReference type="Proteomes" id="UP000000577">
    <property type="component" value="Chromosome"/>
</dbReference>
<accession>Q74H41</accession>
<proteinExistence type="predicted"/>
<dbReference type="CDD" id="cd09765">
    <property type="entry name" value="Csx14_I-U"/>
    <property type="match status" value="1"/>
</dbReference>
<sequence length="296" mass="33658">MSSNSKSAISIRVDPTNPGQFFACCGLLELADRLWDGAEGWFDKDGFLFSLRPYQEKAQKCAPATLLAEITRCRLTNTMSDSELKRRDQLMAVPKKIIESDPSLEAEKKVLDKLWREAPLVLHSPFNIRVDWFLDEYCGGTMFKTWAGQQSVFEIGRGMKAALDSGDWSHTSPDDWLRRRMLNDSLPFNFDSELGGVGSDLDVGFSFDPLKTIKVQARPLLEFLAFVGLQRFRPMKINAENRFQYFLWFGPLVSEVAAPAACGLFGPVRLKAFEFRLLYRTKYLKSFLPATPIQRS</sequence>
<protein>
    <submittedName>
        <fullName evidence="1">CRISPR-associated protein</fullName>
    </submittedName>
</protein>
<dbReference type="EMBL" id="AE017180">
    <property type="protein sequence ID" value="AAR33387.1"/>
    <property type="molecule type" value="Genomic_DNA"/>
</dbReference>
<reference evidence="1 2" key="2">
    <citation type="journal article" date="2012" name="BMC Genomics">
        <title>Comparative genomic analysis of Geobacter sulfurreducens KN400, a strain with enhanced capacity for extracellular electron transfer and electricity production.</title>
        <authorList>
            <person name="Butler J.E."/>
            <person name="Young N.D."/>
            <person name="Aklujkar M."/>
            <person name="Lovley D.R."/>
        </authorList>
    </citation>
    <scope>NUCLEOTIDE SEQUENCE [LARGE SCALE GENOMIC DNA]</scope>
    <source>
        <strain evidence="2">ATCC 51573 / DSM 12127 / PCA</strain>
    </source>
</reference>
<dbReference type="InterPro" id="IPR026391">
    <property type="entry name" value="Cas_GSU0052"/>
</dbReference>
<reference evidence="1 2" key="1">
    <citation type="journal article" date="2003" name="Science">
        <title>Genome of Geobacter sulfurreducens: metal reduction in subsurface environments.</title>
        <authorList>
            <person name="Methe B.A."/>
            <person name="Nelson K.E."/>
            <person name="Eisen J.A."/>
            <person name="Paulsen I.T."/>
            <person name="Nelson W."/>
            <person name="Heidelberg J.F."/>
            <person name="Wu D."/>
            <person name="Wu M."/>
            <person name="Ward N."/>
            <person name="Beanan M.J."/>
            <person name="Dodson R.J."/>
            <person name="Madupu R."/>
            <person name="Brinkac L.M."/>
            <person name="Daugherty S.C."/>
            <person name="DeBoy R.T."/>
            <person name="Durkin A.S."/>
            <person name="Gwinn M."/>
            <person name="Kolonay J.F."/>
            <person name="Sullivan S.A."/>
            <person name="Haft D.H."/>
            <person name="Selengut J."/>
            <person name="Davidsen T.M."/>
            <person name="Zafar N."/>
            <person name="White O."/>
            <person name="Tran B."/>
            <person name="Romero C."/>
            <person name="Forberger H.A."/>
            <person name="Weidman J."/>
            <person name="Khouri H."/>
            <person name="Feldblyum T.V."/>
            <person name="Utterback T.R."/>
            <person name="Van Aken S.E."/>
            <person name="Lovley D.R."/>
            <person name="Fraser C.M."/>
        </authorList>
    </citation>
    <scope>NUCLEOTIDE SEQUENCE [LARGE SCALE GENOMIC DNA]</scope>
    <source>
        <strain evidence="2">ATCC 51573 / DSM 12127 / PCA</strain>
    </source>
</reference>
<organism evidence="1 2">
    <name type="scientific">Geobacter sulfurreducens (strain ATCC 51573 / DSM 12127 / PCA)</name>
    <dbReference type="NCBI Taxonomy" id="243231"/>
    <lineage>
        <taxon>Bacteria</taxon>
        <taxon>Pseudomonadati</taxon>
        <taxon>Thermodesulfobacteriota</taxon>
        <taxon>Desulfuromonadia</taxon>
        <taxon>Geobacterales</taxon>
        <taxon>Geobacteraceae</taxon>
        <taxon>Geobacter</taxon>
    </lineage>
</organism>
<dbReference type="InParanoid" id="Q74H41"/>
<dbReference type="HOGENOM" id="CLU_933441_0_0_7"/>
<evidence type="ECO:0000313" key="2">
    <source>
        <dbReference type="Proteomes" id="UP000000577"/>
    </source>
</evidence>
<dbReference type="KEGG" id="gsu:GSU0052"/>
<dbReference type="NCBIfam" id="TIGR04106">
    <property type="entry name" value="cas8c_GSU0052"/>
    <property type="match status" value="1"/>
</dbReference>
<gene>
    <name evidence="1" type="primary">csx14</name>
    <name evidence="1" type="ordered locus">GSU0052</name>
</gene>
<dbReference type="OrthoDB" id="129560at2"/>
<dbReference type="STRING" id="243231.GSU0052"/>